<dbReference type="Gene3D" id="1.20.120.1600">
    <property type="match status" value="1"/>
</dbReference>
<dbReference type="NCBIfam" id="TIGR01662">
    <property type="entry name" value="HAD-SF-IIIA"/>
    <property type="match status" value="1"/>
</dbReference>
<evidence type="ECO:0000256" key="2">
    <source>
        <dbReference type="ARBA" id="ARBA00022723"/>
    </source>
</evidence>
<sequence length="263" mass="29329">MATPGKDFDGVIFDLDCTLADGKYASQQAMVAVQQALPHLRDLDPVFVAPYFHPSVRHFPEQIGQERFNRHLEDTHSQIQSFYSLFNLHVPQPQEMDIFYHTWLAAYGQKSNRRATPGSIETLRRLRYRGIPVVILTNGAQQFQADKAREIGVLEHVDGLISSESVGCRKPSSRVFDAALESLGTQRHRTLMVGDSMENDVLGADEAGLRAVWYRPSSSSRGGIDGLTVIRNISDVVSLCGIGAKEEELTENLSSLSLREEEQ</sequence>
<dbReference type="InterPro" id="IPR023214">
    <property type="entry name" value="HAD_sf"/>
</dbReference>
<gene>
    <name evidence="5" type="ORF">CMUS01_05575</name>
</gene>
<dbReference type="EMBL" id="WIGM01000167">
    <property type="protein sequence ID" value="KAF6835980.1"/>
    <property type="molecule type" value="Genomic_DNA"/>
</dbReference>
<dbReference type="PANTHER" id="PTHR46470">
    <property type="entry name" value="N-ACYLNEURAMINATE-9-PHOSPHATASE"/>
    <property type="match status" value="1"/>
</dbReference>
<name>A0A8H6KRL5_9PEZI</name>
<proteinExistence type="predicted"/>
<reference evidence="5" key="1">
    <citation type="journal article" date="2020" name="Phytopathology">
        <title>Genome Sequence Resources of Colletotrichum truncatum, C. plurivorum, C. musicola, and C. sojae: Four Species Pathogenic to Soybean (Glycine max).</title>
        <authorList>
            <person name="Rogerio F."/>
            <person name="Boufleur T.R."/>
            <person name="Ciampi-Guillardi M."/>
            <person name="Sukno S.A."/>
            <person name="Thon M.R."/>
            <person name="Massola Junior N.S."/>
            <person name="Baroncelli R."/>
        </authorList>
    </citation>
    <scope>NUCLEOTIDE SEQUENCE</scope>
    <source>
        <strain evidence="5">LFN0074</strain>
    </source>
</reference>
<dbReference type="PRINTS" id="PR00413">
    <property type="entry name" value="HADHALOGNASE"/>
</dbReference>
<evidence type="ECO:0000256" key="1">
    <source>
        <dbReference type="ARBA" id="ARBA00001946"/>
    </source>
</evidence>
<organism evidence="5 6">
    <name type="scientific">Colletotrichum musicola</name>
    <dbReference type="NCBI Taxonomy" id="2175873"/>
    <lineage>
        <taxon>Eukaryota</taxon>
        <taxon>Fungi</taxon>
        <taxon>Dikarya</taxon>
        <taxon>Ascomycota</taxon>
        <taxon>Pezizomycotina</taxon>
        <taxon>Sordariomycetes</taxon>
        <taxon>Hypocreomycetidae</taxon>
        <taxon>Glomerellales</taxon>
        <taxon>Glomerellaceae</taxon>
        <taxon>Colletotrichum</taxon>
        <taxon>Colletotrichum orchidearum species complex</taxon>
    </lineage>
</organism>
<dbReference type="AlphaFoldDB" id="A0A8H6KRL5"/>
<protein>
    <submittedName>
        <fullName evidence="5">Uncharacterized protein</fullName>
    </submittedName>
</protein>
<dbReference type="GO" id="GO:0044281">
    <property type="term" value="P:small molecule metabolic process"/>
    <property type="evidence" value="ECO:0007669"/>
    <property type="project" value="UniProtKB-ARBA"/>
</dbReference>
<dbReference type="SUPFAM" id="SSF56784">
    <property type="entry name" value="HAD-like"/>
    <property type="match status" value="1"/>
</dbReference>
<dbReference type="NCBIfam" id="TIGR01549">
    <property type="entry name" value="HAD-SF-IA-v1"/>
    <property type="match status" value="1"/>
</dbReference>
<comment type="caution">
    <text evidence="5">The sequence shown here is derived from an EMBL/GenBank/DDBJ whole genome shotgun (WGS) entry which is preliminary data.</text>
</comment>
<dbReference type="Pfam" id="PF00702">
    <property type="entry name" value="Hydrolase"/>
    <property type="match status" value="1"/>
</dbReference>
<keyword evidence="2" id="KW-0479">Metal-binding</keyword>
<comment type="cofactor">
    <cofactor evidence="1">
        <name>Mg(2+)</name>
        <dbReference type="ChEBI" id="CHEBI:18420"/>
    </cofactor>
</comment>
<keyword evidence="4" id="KW-0460">Magnesium</keyword>
<dbReference type="InterPro" id="IPR036412">
    <property type="entry name" value="HAD-like_sf"/>
</dbReference>
<dbReference type="InterPro" id="IPR051400">
    <property type="entry name" value="HAD-like_hydrolase"/>
</dbReference>
<dbReference type="OrthoDB" id="444127at2759"/>
<evidence type="ECO:0000313" key="6">
    <source>
        <dbReference type="Proteomes" id="UP000639643"/>
    </source>
</evidence>
<dbReference type="SFLD" id="SFLDS00003">
    <property type="entry name" value="Haloacid_Dehalogenase"/>
    <property type="match status" value="1"/>
</dbReference>
<dbReference type="Gene3D" id="3.40.50.1000">
    <property type="entry name" value="HAD superfamily/HAD-like"/>
    <property type="match status" value="1"/>
</dbReference>
<evidence type="ECO:0000313" key="5">
    <source>
        <dbReference type="EMBL" id="KAF6835980.1"/>
    </source>
</evidence>
<dbReference type="InterPro" id="IPR006439">
    <property type="entry name" value="HAD-SF_hydro_IA"/>
</dbReference>
<evidence type="ECO:0000256" key="3">
    <source>
        <dbReference type="ARBA" id="ARBA00022801"/>
    </source>
</evidence>
<dbReference type="PANTHER" id="PTHR46470:SF2">
    <property type="entry name" value="GLYCERALDEHYDE 3-PHOSPHATE PHOSPHATASE"/>
    <property type="match status" value="1"/>
</dbReference>
<dbReference type="Proteomes" id="UP000639643">
    <property type="component" value="Unassembled WGS sequence"/>
</dbReference>
<dbReference type="GO" id="GO:0016791">
    <property type="term" value="F:phosphatase activity"/>
    <property type="evidence" value="ECO:0007669"/>
    <property type="project" value="TreeGrafter"/>
</dbReference>
<accession>A0A8H6KRL5</accession>
<dbReference type="InterPro" id="IPR006549">
    <property type="entry name" value="HAD-SF_hydro_IIIA"/>
</dbReference>
<dbReference type="GO" id="GO:0046872">
    <property type="term" value="F:metal ion binding"/>
    <property type="evidence" value="ECO:0007669"/>
    <property type="project" value="UniProtKB-KW"/>
</dbReference>
<evidence type="ECO:0000256" key="4">
    <source>
        <dbReference type="ARBA" id="ARBA00022842"/>
    </source>
</evidence>
<keyword evidence="6" id="KW-1185">Reference proteome</keyword>
<keyword evidence="3" id="KW-0378">Hydrolase</keyword>
<dbReference type="SFLD" id="SFLDG01129">
    <property type="entry name" value="C1.5:_HAD__Beta-PGM__Phosphata"/>
    <property type="match status" value="1"/>
</dbReference>